<dbReference type="Proteomes" id="UP000757232">
    <property type="component" value="Unassembled WGS sequence"/>
</dbReference>
<dbReference type="OrthoDB" id="3242409at2759"/>
<feature type="transmembrane region" description="Helical" evidence="1">
    <location>
        <begin position="52"/>
        <end position="74"/>
    </location>
</feature>
<protein>
    <recommendedName>
        <fullName evidence="2">DUF6533 domain-containing protein</fullName>
    </recommendedName>
</protein>
<comment type="caution">
    <text evidence="3">The sequence shown here is derived from an EMBL/GenBank/DDBJ whole genome shotgun (WGS) entry which is preliminary data.</text>
</comment>
<keyword evidence="1" id="KW-1133">Transmembrane helix</keyword>
<organism evidence="3 4">
    <name type="scientific">Sanghuangporus baumii</name>
    <name type="common">Phellinus baumii</name>
    <dbReference type="NCBI Taxonomy" id="108892"/>
    <lineage>
        <taxon>Eukaryota</taxon>
        <taxon>Fungi</taxon>
        <taxon>Dikarya</taxon>
        <taxon>Basidiomycota</taxon>
        <taxon>Agaricomycotina</taxon>
        <taxon>Agaricomycetes</taxon>
        <taxon>Hymenochaetales</taxon>
        <taxon>Hymenochaetaceae</taxon>
        <taxon>Sanghuangporus</taxon>
    </lineage>
</organism>
<feature type="transmembrane region" description="Helical" evidence="1">
    <location>
        <begin position="12"/>
        <end position="32"/>
    </location>
</feature>
<evidence type="ECO:0000313" key="4">
    <source>
        <dbReference type="Proteomes" id="UP000757232"/>
    </source>
</evidence>
<evidence type="ECO:0000313" key="3">
    <source>
        <dbReference type="EMBL" id="OCB90930.1"/>
    </source>
</evidence>
<evidence type="ECO:0000259" key="2">
    <source>
        <dbReference type="Pfam" id="PF20151"/>
    </source>
</evidence>
<reference evidence="3" key="1">
    <citation type="submission" date="2016-06" db="EMBL/GenBank/DDBJ databases">
        <title>Draft Genome sequence of the fungus Inonotus baumii.</title>
        <authorList>
            <person name="Zhu H."/>
            <person name="Lin W."/>
        </authorList>
    </citation>
    <scope>NUCLEOTIDE SEQUENCE</scope>
    <source>
        <strain evidence="3">821</strain>
    </source>
</reference>
<proteinExistence type="predicted"/>
<keyword evidence="4" id="KW-1185">Reference proteome</keyword>
<keyword evidence="1" id="KW-0472">Membrane</keyword>
<feature type="domain" description="DUF6533" evidence="2">
    <location>
        <begin position="23"/>
        <end position="63"/>
    </location>
</feature>
<feature type="transmembrane region" description="Helical" evidence="1">
    <location>
        <begin position="146"/>
        <end position="164"/>
    </location>
</feature>
<name>A0A9Q5N8R6_SANBA</name>
<gene>
    <name evidence="3" type="ORF">A7U60_g1840</name>
</gene>
<dbReference type="Pfam" id="PF20151">
    <property type="entry name" value="DUF6533"/>
    <property type="match status" value="1"/>
</dbReference>
<sequence>MKSLAAAESAAIIHFLQFRIQWASIVLLYYDYALTFPAEVKYIWGKKFRFSTALYICCRYALIANVLYLAAIAGRIPHVKRYAWKHRSSIMVSHLSGYSLLAILMCVFEFLAAILTIARCIQECRVGGSWKMDRGSFLAVISKQGTTYYCIISVFTTAAVVLSFRAPTGSFFQRLPNAFNLPVSCLLTARFLLQLREWQSMDHVSADATASGVQTRQAQTLSTLQAVAVVDAALLDDFGDLSTQSSWETESTRAYDFTAENGKNNEIAMDSLGSTGQNTNIKENA</sequence>
<keyword evidence="1" id="KW-0812">Transmembrane</keyword>
<evidence type="ECO:0000256" key="1">
    <source>
        <dbReference type="SAM" id="Phobius"/>
    </source>
</evidence>
<accession>A0A9Q5N8R6</accession>
<dbReference type="EMBL" id="LNZH02000113">
    <property type="protein sequence ID" value="OCB90930.1"/>
    <property type="molecule type" value="Genomic_DNA"/>
</dbReference>
<feature type="transmembrane region" description="Helical" evidence="1">
    <location>
        <begin position="95"/>
        <end position="118"/>
    </location>
</feature>
<dbReference type="InterPro" id="IPR045340">
    <property type="entry name" value="DUF6533"/>
</dbReference>
<dbReference type="AlphaFoldDB" id="A0A9Q5N8R6"/>